<dbReference type="EMBL" id="JABBWG010000011">
    <property type="protein sequence ID" value="KAG1818506.1"/>
    <property type="molecule type" value="Genomic_DNA"/>
</dbReference>
<gene>
    <name evidence="2" type="ORF">BJ212DRAFT_1479516</name>
</gene>
<comment type="caution">
    <text evidence="2">The sequence shown here is derived from an EMBL/GenBank/DDBJ whole genome shotgun (WGS) entry which is preliminary data.</text>
</comment>
<feature type="compositionally biased region" description="Acidic residues" evidence="1">
    <location>
        <begin position="123"/>
        <end position="132"/>
    </location>
</feature>
<keyword evidence="3" id="KW-1185">Reference proteome</keyword>
<dbReference type="GeneID" id="64633909"/>
<proteinExistence type="predicted"/>
<protein>
    <submittedName>
        <fullName evidence="2">Uncharacterized protein</fullName>
    </submittedName>
</protein>
<organism evidence="2 3">
    <name type="scientific">Suillus subaureus</name>
    <dbReference type="NCBI Taxonomy" id="48587"/>
    <lineage>
        <taxon>Eukaryota</taxon>
        <taxon>Fungi</taxon>
        <taxon>Dikarya</taxon>
        <taxon>Basidiomycota</taxon>
        <taxon>Agaricomycotina</taxon>
        <taxon>Agaricomycetes</taxon>
        <taxon>Agaricomycetidae</taxon>
        <taxon>Boletales</taxon>
        <taxon>Suillineae</taxon>
        <taxon>Suillaceae</taxon>
        <taxon>Suillus</taxon>
    </lineage>
</organism>
<feature type="compositionally biased region" description="Polar residues" evidence="1">
    <location>
        <begin position="110"/>
        <end position="122"/>
    </location>
</feature>
<evidence type="ECO:0000313" key="2">
    <source>
        <dbReference type="EMBL" id="KAG1818506.1"/>
    </source>
</evidence>
<name>A0A9P7JET5_9AGAM</name>
<dbReference type="Proteomes" id="UP000807769">
    <property type="component" value="Unassembled WGS sequence"/>
</dbReference>
<sequence length="132" mass="14601">MSDSSPHLTPSDNDILAQEYWLNNPACQLLKQHILAESDRKQLVTQKEVLRDWIDDIFDDIAPLPSKTLLSDDSTTELESDNVAPLPSKALLSSDDSVMEPESDEPGQRTVPSKTLPSNDSITEPESDNITP</sequence>
<evidence type="ECO:0000256" key="1">
    <source>
        <dbReference type="SAM" id="MobiDB-lite"/>
    </source>
</evidence>
<evidence type="ECO:0000313" key="3">
    <source>
        <dbReference type="Proteomes" id="UP000807769"/>
    </source>
</evidence>
<dbReference type="OrthoDB" id="2691219at2759"/>
<reference evidence="2" key="1">
    <citation type="journal article" date="2020" name="New Phytol.">
        <title>Comparative genomics reveals dynamic genome evolution in host specialist ectomycorrhizal fungi.</title>
        <authorList>
            <person name="Lofgren L.A."/>
            <person name="Nguyen N.H."/>
            <person name="Vilgalys R."/>
            <person name="Ruytinx J."/>
            <person name="Liao H.L."/>
            <person name="Branco S."/>
            <person name="Kuo A."/>
            <person name="LaButti K."/>
            <person name="Lipzen A."/>
            <person name="Andreopoulos W."/>
            <person name="Pangilinan J."/>
            <person name="Riley R."/>
            <person name="Hundley H."/>
            <person name="Na H."/>
            <person name="Barry K."/>
            <person name="Grigoriev I.V."/>
            <person name="Stajich J.E."/>
            <person name="Kennedy P.G."/>
        </authorList>
    </citation>
    <scope>NUCLEOTIDE SEQUENCE</scope>
    <source>
        <strain evidence="2">MN1</strain>
    </source>
</reference>
<dbReference type="AlphaFoldDB" id="A0A9P7JET5"/>
<accession>A0A9P7JET5</accession>
<feature type="region of interest" description="Disordered" evidence="1">
    <location>
        <begin position="64"/>
        <end position="132"/>
    </location>
</feature>
<dbReference type="RefSeq" id="XP_041194378.1">
    <property type="nucleotide sequence ID" value="XM_041339893.1"/>
</dbReference>